<keyword evidence="1" id="KW-0378">Hydrolase</keyword>
<dbReference type="Proteomes" id="UP001165263">
    <property type="component" value="Unassembled WGS sequence"/>
</dbReference>
<comment type="caution">
    <text evidence="1">The sequence shown here is derived from an EMBL/GenBank/DDBJ whole genome shotgun (WGS) entry which is preliminary data.</text>
</comment>
<evidence type="ECO:0000313" key="2">
    <source>
        <dbReference type="Proteomes" id="UP001165263"/>
    </source>
</evidence>
<dbReference type="EMBL" id="JANUHC010000014">
    <property type="protein sequence ID" value="MCS0633378.1"/>
    <property type="molecule type" value="Genomic_DNA"/>
</dbReference>
<name>A0ABT2C7I8_9BURK</name>
<proteinExistence type="predicted"/>
<evidence type="ECO:0000313" key="1">
    <source>
        <dbReference type="EMBL" id="MCS0633378.1"/>
    </source>
</evidence>
<dbReference type="Pfam" id="PF10118">
    <property type="entry name" value="Metal_hydrol"/>
    <property type="match status" value="1"/>
</dbReference>
<protein>
    <submittedName>
        <fullName evidence="1">Metal-dependent hydrolase</fullName>
    </submittedName>
</protein>
<keyword evidence="2" id="KW-1185">Reference proteome</keyword>
<dbReference type="PANTHER" id="PTHR39456">
    <property type="entry name" value="METAL-DEPENDENT HYDROLASE"/>
    <property type="match status" value="1"/>
</dbReference>
<dbReference type="RefSeq" id="WP_259452355.1">
    <property type="nucleotide sequence ID" value="NZ_CP119520.1"/>
</dbReference>
<dbReference type="InterPro" id="IPR016516">
    <property type="entry name" value="UCP07580"/>
</dbReference>
<dbReference type="PIRSF" id="PIRSF007580">
    <property type="entry name" value="UCP07580"/>
    <property type="match status" value="1"/>
</dbReference>
<organism evidence="1 2">
    <name type="scientific">Telluria mixta</name>
    <dbReference type="NCBI Taxonomy" id="34071"/>
    <lineage>
        <taxon>Bacteria</taxon>
        <taxon>Pseudomonadati</taxon>
        <taxon>Pseudomonadota</taxon>
        <taxon>Betaproteobacteria</taxon>
        <taxon>Burkholderiales</taxon>
        <taxon>Oxalobacteraceae</taxon>
        <taxon>Telluria group</taxon>
        <taxon>Telluria</taxon>
    </lineage>
</organism>
<reference evidence="1" key="1">
    <citation type="submission" date="2022-08" db="EMBL/GenBank/DDBJ databases">
        <title>Reclassification of Massilia species as members of the genera Telluria, Duganella, Pseudoduganella, Mokoshia gen. nov. and Zemynaea gen. nov. using orthogonal and non-orthogonal genome-based approaches.</title>
        <authorList>
            <person name="Bowman J.P."/>
        </authorList>
    </citation>
    <scope>NUCLEOTIDE SEQUENCE</scope>
    <source>
        <strain evidence="1">LMG 11547</strain>
    </source>
</reference>
<gene>
    <name evidence="1" type="ORF">NX786_28970</name>
</gene>
<dbReference type="GO" id="GO:0016787">
    <property type="term" value="F:hydrolase activity"/>
    <property type="evidence" value="ECO:0007669"/>
    <property type="project" value="UniProtKB-KW"/>
</dbReference>
<dbReference type="PANTHER" id="PTHR39456:SF1">
    <property type="entry name" value="METAL-DEPENDENT HYDROLASE"/>
    <property type="match status" value="1"/>
</dbReference>
<sequence length="272" mass="31438">MLTVRKLNVDLSRGFSRLWLGGDAWRTAFMNALSMSFPLGEQMFIDSVRAVPPETIRDPALRAEVKGFIGQEASHRFVHEQYNAELARQGYPYTLEPRTRRRVGFAARLAVADRLAITCALEHYTAMLADYVLRNPAWLEDAEPQLRVLWSWHAAEETEHKAVAYDVYRAAGGGYAKRVLWYLHVSVVFWLDTFQQTAHNLHRDGQLFALRTWASAARSWFGRRGLAWALVRPALHYLSPRFHPWQHDNRELLQMWLERNDGAYRAITSTPS</sequence>
<accession>A0ABT2C7I8</accession>